<sequence length="503" mass="53630">MAIRIVTGGIAQETNTFQWQPTTLEDFQTGSSGIHRGQEILDLDGTGTIYGGIVAEARRQGVELIPTTYAHAVPGGRVTRHAFETLKQEILDGIRAALPVDGVLLGIHGAMALEDEDDGEGPLIAAVRELVGPNVPIVAPLDLHTNLSGAMMAGADAFVGYKHYPHIDTPETGAHAMRILLAAIRGEARPTMAHVRLPLIAPNQSMVTTWQSPLKTAIDRAREIEQEPGVLAATVLGGFPFADVPFAGVATIVVTDGDPALARRYATELARICWDLRDDFTIHPTPIADAIAEAMAGEPGSVYVLADIADSGASGTAGDGTAVLRGLLEANARSAAVAQIMDPEAVAACIEAGVGATVTLSVGGKHDKYHGEPVEVTGRVRLIHEGRFPILGPMGAGTYASRGKTVVLEIGGPDGIELQLTELRGHPHDLNFFRCFGIEPTQRRILVLKSAAHFRAAFEPIATKVIEVDAPGISSPRLERFDYRRLRRPIYPLDPETTWSPED</sequence>
<protein>
    <submittedName>
        <fullName evidence="3">Microcystin LR degradation protein MlrC-like protein</fullName>
    </submittedName>
</protein>
<name>D1C352_SPHTD</name>
<evidence type="ECO:0000313" key="3">
    <source>
        <dbReference type="EMBL" id="ACZ38669.1"/>
    </source>
</evidence>
<gene>
    <name evidence="3" type="ordered locus">Sthe_1234</name>
</gene>
<dbReference type="RefSeq" id="WP_012871716.1">
    <property type="nucleotide sequence ID" value="NC_013523.1"/>
</dbReference>
<dbReference type="Pfam" id="PF07171">
    <property type="entry name" value="MlrC_C"/>
    <property type="match status" value="1"/>
</dbReference>
<evidence type="ECO:0000313" key="4">
    <source>
        <dbReference type="Proteomes" id="UP000002027"/>
    </source>
</evidence>
<dbReference type="InParanoid" id="D1C352"/>
<dbReference type="PIRSF" id="PIRSF012702">
    <property type="entry name" value="UCP012702"/>
    <property type="match status" value="1"/>
</dbReference>
<feature type="domain" description="Microcystin LR degradation protein MlrC C-terminal" evidence="1">
    <location>
        <begin position="305"/>
        <end position="485"/>
    </location>
</feature>
<dbReference type="InterPro" id="IPR010799">
    <property type="entry name" value="MlrC_C"/>
</dbReference>
<dbReference type="STRING" id="479434.Sthe_1234"/>
<dbReference type="KEGG" id="sti:Sthe_1234"/>
<evidence type="ECO:0000259" key="2">
    <source>
        <dbReference type="Pfam" id="PF07364"/>
    </source>
</evidence>
<organism evidence="3 4">
    <name type="scientific">Sphaerobacter thermophilus (strain ATCC 49802 / DSM 20745 / KCCM 41009 / NCIMB 13125 / S 6022)</name>
    <dbReference type="NCBI Taxonomy" id="479434"/>
    <lineage>
        <taxon>Bacteria</taxon>
        <taxon>Pseudomonadati</taxon>
        <taxon>Thermomicrobiota</taxon>
        <taxon>Thermomicrobia</taxon>
        <taxon>Sphaerobacterales</taxon>
        <taxon>Sphaerobacterineae</taxon>
        <taxon>Sphaerobacteraceae</taxon>
        <taxon>Sphaerobacter</taxon>
    </lineage>
</organism>
<dbReference type="InterPro" id="IPR015995">
    <property type="entry name" value="MlrC_N"/>
</dbReference>
<reference evidence="4" key="1">
    <citation type="submission" date="2009-11" db="EMBL/GenBank/DDBJ databases">
        <title>The complete chromosome 1 of Sphaerobacter thermophilus DSM 20745.</title>
        <authorList>
            <person name="Lucas S."/>
            <person name="Copeland A."/>
            <person name="Lapidus A."/>
            <person name="Glavina del Rio T."/>
            <person name="Dalin E."/>
            <person name="Tice H."/>
            <person name="Bruce D."/>
            <person name="Goodwin L."/>
            <person name="Pitluck S."/>
            <person name="Kyrpides N."/>
            <person name="Mavromatis K."/>
            <person name="Ivanova N."/>
            <person name="Mikhailova N."/>
            <person name="LaButti K.M."/>
            <person name="Clum A."/>
            <person name="Sun H.I."/>
            <person name="Brettin T."/>
            <person name="Detter J.C."/>
            <person name="Han C."/>
            <person name="Larimer F."/>
            <person name="Land M."/>
            <person name="Hauser L."/>
            <person name="Markowitz V."/>
            <person name="Cheng J.F."/>
            <person name="Hugenholtz P."/>
            <person name="Woyke T."/>
            <person name="Wu D."/>
            <person name="Steenblock K."/>
            <person name="Schneider S."/>
            <person name="Pukall R."/>
            <person name="Goeker M."/>
            <person name="Klenk H.P."/>
            <person name="Eisen J.A."/>
        </authorList>
    </citation>
    <scope>NUCLEOTIDE SEQUENCE [LARGE SCALE GENOMIC DNA]</scope>
    <source>
        <strain evidence="4">ATCC 49802 / DSM 20745 / S 6022</strain>
    </source>
</reference>
<feature type="domain" description="Microcystin LR degradation protein MlrC N-terminal" evidence="2">
    <location>
        <begin position="4"/>
        <end position="295"/>
    </location>
</feature>
<proteinExistence type="predicted"/>
<dbReference type="AlphaFoldDB" id="D1C352"/>
<dbReference type="Proteomes" id="UP000002027">
    <property type="component" value="Chromosome 1"/>
</dbReference>
<accession>D1C352</accession>
<dbReference type="EMBL" id="CP001823">
    <property type="protein sequence ID" value="ACZ38669.1"/>
    <property type="molecule type" value="Genomic_DNA"/>
</dbReference>
<dbReference type="InterPro" id="IPR009197">
    <property type="entry name" value="MlrC"/>
</dbReference>
<dbReference type="HOGENOM" id="CLU_028172_1_0_0"/>
<evidence type="ECO:0000259" key="1">
    <source>
        <dbReference type="Pfam" id="PF07171"/>
    </source>
</evidence>
<keyword evidence="4" id="KW-1185">Reference proteome</keyword>
<dbReference type="Pfam" id="PF07364">
    <property type="entry name" value="DUF1485"/>
    <property type="match status" value="1"/>
</dbReference>
<reference evidence="3 4" key="2">
    <citation type="journal article" date="2010" name="Stand. Genomic Sci.">
        <title>Complete genome sequence of Desulfohalobium retbaense type strain (HR(100)).</title>
        <authorList>
            <person name="Spring S."/>
            <person name="Nolan M."/>
            <person name="Lapidus A."/>
            <person name="Glavina Del Rio T."/>
            <person name="Copeland A."/>
            <person name="Tice H."/>
            <person name="Cheng J.F."/>
            <person name="Lucas S."/>
            <person name="Land M."/>
            <person name="Chen F."/>
            <person name="Bruce D."/>
            <person name="Goodwin L."/>
            <person name="Pitluck S."/>
            <person name="Ivanova N."/>
            <person name="Mavromatis K."/>
            <person name="Mikhailova N."/>
            <person name="Pati A."/>
            <person name="Chen A."/>
            <person name="Palaniappan K."/>
            <person name="Hauser L."/>
            <person name="Chang Y.J."/>
            <person name="Jeffries C.D."/>
            <person name="Munk C."/>
            <person name="Kiss H."/>
            <person name="Chain P."/>
            <person name="Han C."/>
            <person name="Brettin T."/>
            <person name="Detter J.C."/>
            <person name="Schuler E."/>
            <person name="Goker M."/>
            <person name="Rohde M."/>
            <person name="Bristow J."/>
            <person name="Eisen J.A."/>
            <person name="Markowitz V."/>
            <person name="Hugenholtz P."/>
            <person name="Kyrpides N.C."/>
            <person name="Klenk H.P."/>
        </authorList>
    </citation>
    <scope>NUCLEOTIDE SEQUENCE [LARGE SCALE GENOMIC DNA]</scope>
    <source>
        <strain evidence="4">ATCC 49802 / DSM 20745 / S 6022</strain>
    </source>
</reference>
<dbReference type="OrthoDB" id="9815420at2"/>
<dbReference type="eggNOG" id="COG5476">
    <property type="taxonomic scope" value="Bacteria"/>
</dbReference>